<dbReference type="PANTHER" id="PTHR10357:SF209">
    <property type="entry name" value="PERIPLASMIC ALPHA-AMYLASE"/>
    <property type="match status" value="1"/>
</dbReference>
<gene>
    <name evidence="3" type="ORF">SAMN05216552_100267</name>
</gene>
<dbReference type="Gene3D" id="3.20.20.80">
    <property type="entry name" value="Glycosidases"/>
    <property type="match status" value="1"/>
</dbReference>
<dbReference type="InterPro" id="IPR006047">
    <property type="entry name" value="GH13_cat_dom"/>
</dbReference>
<evidence type="ECO:0000259" key="2">
    <source>
        <dbReference type="SMART" id="SM00642"/>
    </source>
</evidence>
<dbReference type="Pfam" id="PF00128">
    <property type="entry name" value="Alpha-amylase"/>
    <property type="match status" value="1"/>
</dbReference>
<feature type="signal peptide" evidence="1">
    <location>
        <begin position="1"/>
        <end position="24"/>
    </location>
</feature>
<dbReference type="InterPro" id="IPR017853">
    <property type="entry name" value="GH"/>
</dbReference>
<protein>
    <submittedName>
        <fullName evidence="3">Alpha-amylase</fullName>
    </submittedName>
</protein>
<reference evidence="4" key="1">
    <citation type="submission" date="2016-10" db="EMBL/GenBank/DDBJ databases">
        <authorList>
            <person name="Varghese N."/>
            <person name="Submissions S."/>
        </authorList>
    </citation>
    <scope>NUCLEOTIDE SEQUENCE [LARGE SCALE GENOMIC DNA]</scope>
    <source>
        <strain evidence="4">CGMCC 1.11014</strain>
    </source>
</reference>
<dbReference type="STRING" id="1035707.SAMN05216552_100267"/>
<evidence type="ECO:0000313" key="4">
    <source>
        <dbReference type="Proteomes" id="UP000199391"/>
    </source>
</evidence>
<dbReference type="GO" id="GO:0005975">
    <property type="term" value="P:carbohydrate metabolic process"/>
    <property type="evidence" value="ECO:0007669"/>
    <property type="project" value="InterPro"/>
</dbReference>
<evidence type="ECO:0000313" key="3">
    <source>
        <dbReference type="EMBL" id="SFU36060.1"/>
    </source>
</evidence>
<keyword evidence="4" id="KW-1185">Reference proteome</keyword>
<feature type="domain" description="Glycosyl hydrolase family 13 catalytic" evidence="2">
    <location>
        <begin position="47"/>
        <end position="475"/>
    </location>
</feature>
<dbReference type="SUPFAM" id="SSF51445">
    <property type="entry name" value="(Trans)glycosidases"/>
    <property type="match status" value="1"/>
</dbReference>
<feature type="chain" id="PRO_5011659668" evidence="1">
    <location>
        <begin position="25"/>
        <end position="564"/>
    </location>
</feature>
<organism evidence="3 4">
    <name type="scientific">Pseudoduganella namucuonensis</name>
    <dbReference type="NCBI Taxonomy" id="1035707"/>
    <lineage>
        <taxon>Bacteria</taxon>
        <taxon>Pseudomonadati</taxon>
        <taxon>Pseudomonadota</taxon>
        <taxon>Betaproteobacteria</taxon>
        <taxon>Burkholderiales</taxon>
        <taxon>Oxalobacteraceae</taxon>
        <taxon>Telluria group</taxon>
        <taxon>Pseudoduganella</taxon>
    </lineage>
</organism>
<sequence>MKRSPIALTLALLFGAGMAAAAHAAPVAPVAPKAAKPFLWENATVYFLLTDRFSNGDRGNDLPYGRKADAAPLRGYMGGDLKGLTAKIKSGYFDSLGVDVLWITPPVEQLHGSTDEGTGKSYGFHGYWARDWTAVDASLGTEKDFKDFVDAAHARGIRVLLDVVMNQIGPVTEAEPAWPADWVRLDPVCQYKDVPTNVDCVLVKGLPDLLTGSDAAVALPEALAQKWKKEGRYEREVKELDEFFARTGYPRAPRYHLMKWHADWVRKYGIDGFRADTVKHVQPAVWKELRKVADDARAEWAGKHPGQGDGKFFMVAEVYGYNIASGQHFDMGDGTKVNFYQNGFDGMINFGLVHDAKQDYESLFGKYGAALQGPLAGYSVLNYTASHDDGGPFDGARAKPFETANKLLLAPGAAQIYYGDETARLLNIADAQGDAKLRSFMNWDELAKNVARKDGGAGYRIADVRAHWGKLGRFRRAHPAVGAGVHEKVAERPYTFKRVYEKNGVSDKVVVALDVPAAARSTIKVGGAFADGQKVKDYYSGASAVVRNGEVTLPVKGGVALIAP</sequence>
<proteinExistence type="predicted"/>
<dbReference type="OrthoDB" id="9800174at2"/>
<dbReference type="EMBL" id="FPBO01000002">
    <property type="protein sequence ID" value="SFU36060.1"/>
    <property type="molecule type" value="Genomic_DNA"/>
</dbReference>
<accession>A0A1I7FIQ7</accession>
<dbReference type="PANTHER" id="PTHR10357">
    <property type="entry name" value="ALPHA-AMYLASE FAMILY MEMBER"/>
    <property type="match status" value="1"/>
</dbReference>
<evidence type="ECO:0000256" key="1">
    <source>
        <dbReference type="SAM" id="SignalP"/>
    </source>
</evidence>
<dbReference type="SMART" id="SM00642">
    <property type="entry name" value="Aamy"/>
    <property type="match status" value="1"/>
</dbReference>
<keyword evidence="1" id="KW-0732">Signal</keyword>
<dbReference type="AlphaFoldDB" id="A0A1I7FIQ7"/>
<dbReference type="Proteomes" id="UP000199391">
    <property type="component" value="Unassembled WGS sequence"/>
</dbReference>
<name>A0A1I7FIQ7_9BURK</name>